<evidence type="ECO:0000256" key="11">
    <source>
        <dbReference type="SAM" id="Phobius"/>
    </source>
</evidence>
<dbReference type="InterPro" id="IPR003660">
    <property type="entry name" value="HAMP_dom"/>
</dbReference>
<comment type="caution">
    <text evidence="15">The sequence shown here is derived from an EMBL/GenBank/DDBJ whole genome shotgun (WGS) entry which is preliminary data.</text>
</comment>
<keyword evidence="7" id="KW-0418">Kinase</keyword>
<evidence type="ECO:0000256" key="4">
    <source>
        <dbReference type="ARBA" id="ARBA00022553"/>
    </source>
</evidence>
<feature type="chain" id="PRO_5045430149" description="histidine kinase" evidence="12">
    <location>
        <begin position="26"/>
        <end position="452"/>
    </location>
</feature>
<dbReference type="PROSITE" id="PS50885">
    <property type="entry name" value="HAMP"/>
    <property type="match status" value="1"/>
</dbReference>
<dbReference type="CDD" id="cd06225">
    <property type="entry name" value="HAMP"/>
    <property type="match status" value="1"/>
</dbReference>
<evidence type="ECO:0000256" key="9">
    <source>
        <dbReference type="ARBA" id="ARBA00023012"/>
    </source>
</evidence>
<dbReference type="SMART" id="SM00388">
    <property type="entry name" value="HisKA"/>
    <property type="match status" value="1"/>
</dbReference>
<evidence type="ECO:0000256" key="3">
    <source>
        <dbReference type="ARBA" id="ARBA00012438"/>
    </source>
</evidence>
<dbReference type="InterPro" id="IPR036890">
    <property type="entry name" value="HATPase_C_sf"/>
</dbReference>
<comment type="catalytic activity">
    <reaction evidence="1">
        <text>ATP + protein L-histidine = ADP + protein N-phospho-L-histidine.</text>
        <dbReference type="EC" id="2.7.13.3"/>
    </reaction>
</comment>
<gene>
    <name evidence="15" type="ORF">GCM10009533_65540</name>
</gene>
<keyword evidence="16" id="KW-1185">Reference proteome</keyword>
<dbReference type="InterPro" id="IPR003594">
    <property type="entry name" value="HATPase_dom"/>
</dbReference>
<dbReference type="Proteomes" id="UP001500729">
    <property type="component" value="Unassembled WGS sequence"/>
</dbReference>
<keyword evidence="6 11" id="KW-0812">Transmembrane</keyword>
<evidence type="ECO:0000256" key="6">
    <source>
        <dbReference type="ARBA" id="ARBA00022692"/>
    </source>
</evidence>
<evidence type="ECO:0000256" key="8">
    <source>
        <dbReference type="ARBA" id="ARBA00022989"/>
    </source>
</evidence>
<keyword evidence="8 11" id="KW-1133">Transmembrane helix</keyword>
<evidence type="ECO:0000256" key="12">
    <source>
        <dbReference type="SAM" id="SignalP"/>
    </source>
</evidence>
<evidence type="ECO:0000259" key="14">
    <source>
        <dbReference type="PROSITE" id="PS50885"/>
    </source>
</evidence>
<feature type="signal peptide" evidence="12">
    <location>
        <begin position="1"/>
        <end position="25"/>
    </location>
</feature>
<comment type="subcellular location">
    <subcellularLocation>
        <location evidence="2">Cell membrane</location>
    </subcellularLocation>
</comment>
<proteinExistence type="predicted"/>
<evidence type="ECO:0000256" key="5">
    <source>
        <dbReference type="ARBA" id="ARBA00022679"/>
    </source>
</evidence>
<dbReference type="RefSeq" id="WP_009951076.1">
    <property type="nucleotide sequence ID" value="NZ_BAAAGS010000079.1"/>
</dbReference>
<dbReference type="InterPro" id="IPR050428">
    <property type="entry name" value="TCS_sensor_his_kinase"/>
</dbReference>
<dbReference type="PANTHER" id="PTHR45436:SF5">
    <property type="entry name" value="SENSOR HISTIDINE KINASE TRCS"/>
    <property type="match status" value="1"/>
</dbReference>
<keyword evidence="12" id="KW-0732">Signal</keyword>
<feature type="transmembrane region" description="Helical" evidence="11">
    <location>
        <begin position="149"/>
        <end position="172"/>
    </location>
</feature>
<evidence type="ECO:0000256" key="7">
    <source>
        <dbReference type="ARBA" id="ARBA00022777"/>
    </source>
</evidence>
<dbReference type="Pfam" id="PF02518">
    <property type="entry name" value="HATPase_c"/>
    <property type="match status" value="1"/>
</dbReference>
<dbReference type="InterPro" id="IPR004358">
    <property type="entry name" value="Sig_transdc_His_kin-like_C"/>
</dbReference>
<dbReference type="InterPro" id="IPR005467">
    <property type="entry name" value="His_kinase_dom"/>
</dbReference>
<dbReference type="EC" id="2.7.13.3" evidence="3"/>
<dbReference type="SUPFAM" id="SSF47384">
    <property type="entry name" value="Homodimeric domain of signal transducing histidine kinase"/>
    <property type="match status" value="1"/>
</dbReference>
<dbReference type="SUPFAM" id="SSF158472">
    <property type="entry name" value="HAMP domain-like"/>
    <property type="match status" value="1"/>
</dbReference>
<feature type="domain" description="Histidine kinase" evidence="13">
    <location>
        <begin position="241"/>
        <end position="450"/>
    </location>
</feature>
<keyword evidence="5" id="KW-0808">Transferase</keyword>
<dbReference type="InterPro" id="IPR036097">
    <property type="entry name" value="HisK_dim/P_sf"/>
</dbReference>
<dbReference type="InterPro" id="IPR003661">
    <property type="entry name" value="HisK_dim/P_dom"/>
</dbReference>
<name>A0ABN1E4S3_SACER</name>
<keyword evidence="10 11" id="KW-0472">Membrane</keyword>
<evidence type="ECO:0000313" key="16">
    <source>
        <dbReference type="Proteomes" id="UP001500729"/>
    </source>
</evidence>
<reference evidence="15 16" key="1">
    <citation type="journal article" date="2019" name="Int. J. Syst. Evol. Microbiol.">
        <title>The Global Catalogue of Microorganisms (GCM) 10K type strain sequencing project: providing services to taxonomists for standard genome sequencing and annotation.</title>
        <authorList>
            <consortium name="The Broad Institute Genomics Platform"/>
            <consortium name="The Broad Institute Genome Sequencing Center for Infectious Disease"/>
            <person name="Wu L."/>
            <person name="Ma J."/>
        </authorList>
    </citation>
    <scope>NUCLEOTIDE SEQUENCE [LARGE SCALE GENOMIC DNA]</scope>
    <source>
        <strain evidence="15 16">JCM 10303</strain>
    </source>
</reference>
<dbReference type="CDD" id="cd00075">
    <property type="entry name" value="HATPase"/>
    <property type="match status" value="1"/>
</dbReference>
<dbReference type="SMART" id="SM00304">
    <property type="entry name" value="HAMP"/>
    <property type="match status" value="1"/>
</dbReference>
<dbReference type="CDD" id="cd00082">
    <property type="entry name" value="HisKA"/>
    <property type="match status" value="1"/>
</dbReference>
<dbReference type="Gene3D" id="3.30.565.10">
    <property type="entry name" value="Histidine kinase-like ATPase, C-terminal domain"/>
    <property type="match status" value="1"/>
</dbReference>
<feature type="domain" description="HAMP" evidence="14">
    <location>
        <begin position="173"/>
        <end position="226"/>
    </location>
</feature>
<organism evidence="15 16">
    <name type="scientific">Saccharopolyspora erythraea</name>
    <name type="common">Streptomyces erythraeus</name>
    <dbReference type="NCBI Taxonomy" id="1836"/>
    <lineage>
        <taxon>Bacteria</taxon>
        <taxon>Bacillati</taxon>
        <taxon>Actinomycetota</taxon>
        <taxon>Actinomycetes</taxon>
        <taxon>Pseudonocardiales</taxon>
        <taxon>Pseudonocardiaceae</taxon>
        <taxon>Saccharopolyspora</taxon>
    </lineage>
</organism>
<protein>
    <recommendedName>
        <fullName evidence="3">histidine kinase</fullName>
        <ecNumber evidence="3">2.7.13.3</ecNumber>
    </recommendedName>
</protein>
<evidence type="ECO:0000313" key="15">
    <source>
        <dbReference type="EMBL" id="GAA0559057.1"/>
    </source>
</evidence>
<dbReference type="Pfam" id="PF00512">
    <property type="entry name" value="HisKA"/>
    <property type="match status" value="1"/>
</dbReference>
<dbReference type="Gene3D" id="6.10.340.10">
    <property type="match status" value="1"/>
</dbReference>
<dbReference type="SMART" id="SM00387">
    <property type="entry name" value="HATPase_c"/>
    <property type="match status" value="1"/>
</dbReference>
<dbReference type="SUPFAM" id="SSF55874">
    <property type="entry name" value="ATPase domain of HSP90 chaperone/DNA topoisomerase II/histidine kinase"/>
    <property type="match status" value="1"/>
</dbReference>
<dbReference type="PANTHER" id="PTHR45436">
    <property type="entry name" value="SENSOR HISTIDINE KINASE YKOH"/>
    <property type="match status" value="1"/>
</dbReference>
<keyword evidence="4" id="KW-0597">Phosphoprotein</keyword>
<dbReference type="Gene3D" id="1.10.287.130">
    <property type="match status" value="1"/>
</dbReference>
<dbReference type="Pfam" id="PF00672">
    <property type="entry name" value="HAMP"/>
    <property type="match status" value="1"/>
</dbReference>
<accession>A0ABN1E4S3</accession>
<evidence type="ECO:0000256" key="10">
    <source>
        <dbReference type="ARBA" id="ARBA00023136"/>
    </source>
</evidence>
<dbReference type="PRINTS" id="PR00344">
    <property type="entry name" value="BCTRLSENSOR"/>
</dbReference>
<dbReference type="PROSITE" id="PS50109">
    <property type="entry name" value="HIS_KIN"/>
    <property type="match status" value="1"/>
</dbReference>
<evidence type="ECO:0000259" key="13">
    <source>
        <dbReference type="PROSITE" id="PS50109"/>
    </source>
</evidence>
<dbReference type="EMBL" id="BAAAGS010000079">
    <property type="protein sequence ID" value="GAA0559057.1"/>
    <property type="molecule type" value="Genomic_DNA"/>
</dbReference>
<evidence type="ECO:0000256" key="1">
    <source>
        <dbReference type="ARBA" id="ARBA00000085"/>
    </source>
</evidence>
<keyword evidence="9" id="KW-0902">Two-component regulatory system</keyword>
<evidence type="ECO:0000256" key="2">
    <source>
        <dbReference type="ARBA" id="ARBA00004236"/>
    </source>
</evidence>
<sequence length="452" mass="47719">MRGSLRARIAVAAALAVAVAVSAMAVAGYAIVAHELDRSLNLGLQREVTRLVRQEQARPGSWSPSGPCVFLAAPACVQRVAADGRVESDYALPVDDGARAVAAGTRSAYYRDVTLEGYPVRVLTAPLATGTAVQVAVRSDRNAESLNRIGVAFLLAGLAGAGLAAGAGFVVARTGLAPVAALTATAERVARTRDPDQRIEVTGTDELARLATSFNTMLVELRHALDTAQRSLTAQRRLVADASHELRTPLTGLRTNIDLLARAERLTPRQRFDTVEALRVKGTELTGLVNDLIDLARGDDPEAPAEAVEDVALDRLVADCARRAEGHWPRITFESRLDAAIVEGAPARLARAVTNLLDNAAKFSPQGGVVEVVLRGRELTIRDHGPGIPAEDAEHVFDRFYRAASARGLPGSGLGLAIVRQVADAHGATVTAEAPEGGGTAMRMRFPAERGT</sequence>